<dbReference type="SUPFAM" id="SSF53474">
    <property type="entry name" value="alpha/beta-Hydrolases"/>
    <property type="match status" value="1"/>
</dbReference>
<dbReference type="RefSeq" id="WP_067310771.1">
    <property type="nucleotide sequence ID" value="NZ_CP016279.1"/>
</dbReference>
<accession>A0A1B1B359</accession>
<dbReference type="InterPro" id="IPR029058">
    <property type="entry name" value="AB_hydrolase_fold"/>
</dbReference>
<feature type="domain" description="AB hydrolase-1" evidence="2">
    <location>
        <begin position="33"/>
        <end position="253"/>
    </location>
</feature>
<dbReference type="Proteomes" id="UP001519309">
    <property type="component" value="Unassembled WGS sequence"/>
</dbReference>
<dbReference type="Pfam" id="PF00561">
    <property type="entry name" value="Abhydrolase_1"/>
    <property type="match status" value="1"/>
</dbReference>
<protein>
    <submittedName>
        <fullName evidence="4">Thioesterase CepJ</fullName>
    </submittedName>
</protein>
<reference evidence="4 6" key="2">
    <citation type="submission" date="2021-03" db="EMBL/GenBank/DDBJ databases">
        <title>Genomic Encyclopedia of Type Strains, Phase IV (KMG-IV): sequencing the most valuable type-strain genomes for metagenomic binning, comparative biology and taxonomic classification.</title>
        <authorList>
            <person name="Goeker M."/>
        </authorList>
    </citation>
    <scope>NUCLEOTIDE SEQUENCE [LARGE SCALE GENOMIC DNA]</scope>
    <source>
        <strain evidence="4 6">DSM 40499</strain>
    </source>
</reference>
<reference evidence="3 5" key="1">
    <citation type="submission" date="2016-06" db="EMBL/GenBank/DDBJ databases">
        <title>Complete genome sequence of Streptomyces griseochromogenes ATCC 14511, the Blasticidin S producer.</title>
        <authorList>
            <person name="Wu L."/>
        </authorList>
    </citation>
    <scope>NUCLEOTIDE SEQUENCE [LARGE SCALE GENOMIC DNA]</scope>
    <source>
        <strain evidence="3 5">ATCC 14511</strain>
    </source>
</reference>
<evidence type="ECO:0000313" key="3">
    <source>
        <dbReference type="EMBL" id="ANP53256.1"/>
    </source>
</evidence>
<proteinExistence type="predicted"/>
<keyword evidence="1" id="KW-0575">Peroxidase</keyword>
<dbReference type="KEGG" id="sgs:AVL59_30345"/>
<dbReference type="PANTHER" id="PTHR43433">
    <property type="entry name" value="HYDROLASE, ALPHA/BETA FOLD FAMILY PROTEIN"/>
    <property type="match status" value="1"/>
</dbReference>
<dbReference type="Proteomes" id="UP000092659">
    <property type="component" value="Chromosome"/>
</dbReference>
<name>A0A1B1B359_9ACTN</name>
<dbReference type="PANTHER" id="PTHR43433:SF5">
    <property type="entry name" value="AB HYDROLASE-1 DOMAIN-CONTAINING PROTEIN"/>
    <property type="match status" value="1"/>
</dbReference>
<dbReference type="GO" id="GO:0004601">
    <property type="term" value="F:peroxidase activity"/>
    <property type="evidence" value="ECO:0007669"/>
    <property type="project" value="UniProtKB-KW"/>
</dbReference>
<evidence type="ECO:0000313" key="5">
    <source>
        <dbReference type="Proteomes" id="UP000092659"/>
    </source>
</evidence>
<organism evidence="3 5">
    <name type="scientific">Streptomyces griseochromogenes</name>
    <dbReference type="NCBI Taxonomy" id="68214"/>
    <lineage>
        <taxon>Bacteria</taxon>
        <taxon>Bacillati</taxon>
        <taxon>Actinomycetota</taxon>
        <taxon>Actinomycetes</taxon>
        <taxon>Kitasatosporales</taxon>
        <taxon>Streptomycetaceae</taxon>
        <taxon>Streptomyces</taxon>
    </lineage>
</organism>
<dbReference type="InterPro" id="IPR000073">
    <property type="entry name" value="AB_hydrolase_1"/>
</dbReference>
<dbReference type="STRING" id="68214.AVL59_30345"/>
<dbReference type="PRINTS" id="PR00111">
    <property type="entry name" value="ABHYDROLASE"/>
</dbReference>
<dbReference type="PRINTS" id="PR00412">
    <property type="entry name" value="EPOXHYDRLASE"/>
</dbReference>
<dbReference type="EMBL" id="CP016279">
    <property type="protein sequence ID" value="ANP53256.1"/>
    <property type="molecule type" value="Genomic_DNA"/>
</dbReference>
<dbReference type="AlphaFoldDB" id="A0A1B1B359"/>
<dbReference type="InterPro" id="IPR050471">
    <property type="entry name" value="AB_hydrolase"/>
</dbReference>
<keyword evidence="1" id="KW-0560">Oxidoreductase</keyword>
<dbReference type="InterPro" id="IPR000639">
    <property type="entry name" value="Epox_hydrolase-like"/>
</dbReference>
<keyword evidence="6" id="KW-1185">Reference proteome</keyword>
<evidence type="ECO:0000313" key="6">
    <source>
        <dbReference type="Proteomes" id="UP001519309"/>
    </source>
</evidence>
<evidence type="ECO:0000313" key="4">
    <source>
        <dbReference type="EMBL" id="MBP2053974.1"/>
    </source>
</evidence>
<evidence type="ECO:0000259" key="2">
    <source>
        <dbReference type="Pfam" id="PF00561"/>
    </source>
</evidence>
<dbReference type="OrthoDB" id="3210844at2"/>
<dbReference type="Gene3D" id="3.40.50.1820">
    <property type="entry name" value="alpha/beta hydrolase"/>
    <property type="match status" value="1"/>
</dbReference>
<evidence type="ECO:0000256" key="1">
    <source>
        <dbReference type="ARBA" id="ARBA00022559"/>
    </source>
</evidence>
<dbReference type="EMBL" id="JAGGLP010000018">
    <property type="protein sequence ID" value="MBP2053974.1"/>
    <property type="molecule type" value="Genomic_DNA"/>
</dbReference>
<sequence length="268" mass="28481">MPIATVNGVRISYRVHGEGAPLLLIGPAASPAAVWDRYQVPDLVRAGFQVITFDLRGTSPSDVPPGPYTLEELVSDAAGLIGHLGVSPCLVAGISIGAMIAQELARDHPDLVGAVALMATRGRSDVFHDALAQGIASAMRAGDAVPVAYSAVATMGQLFALESLTDDKFAQDWLTTLSLFPQRGEGFAAQYEATVTHDRLPGLSDVRCPSLVVAFAHDIVMPPAMGRAVAEVIPDCRFELLEGCGHFGFLERPEEVNRVLVDFFRTTA</sequence>
<gene>
    <name evidence="3" type="ORF">AVL59_30345</name>
    <name evidence="4" type="ORF">J2Z21_006976</name>
</gene>